<feature type="region of interest" description="Disordered" evidence="1">
    <location>
        <begin position="174"/>
        <end position="232"/>
    </location>
</feature>
<keyword evidence="2" id="KW-1133">Transmembrane helix</keyword>
<evidence type="ECO:0000313" key="4">
    <source>
        <dbReference type="Proteomes" id="UP001595872"/>
    </source>
</evidence>
<name>A0ABV9TW93_9ACTN</name>
<reference evidence="4" key="1">
    <citation type="journal article" date="2019" name="Int. J. Syst. Evol. Microbiol.">
        <title>The Global Catalogue of Microorganisms (GCM) 10K type strain sequencing project: providing services to taxonomists for standard genome sequencing and annotation.</title>
        <authorList>
            <consortium name="The Broad Institute Genomics Platform"/>
            <consortium name="The Broad Institute Genome Sequencing Center for Infectious Disease"/>
            <person name="Wu L."/>
            <person name="Ma J."/>
        </authorList>
    </citation>
    <scope>NUCLEOTIDE SEQUENCE [LARGE SCALE GENOMIC DNA]</scope>
    <source>
        <strain evidence="4">KLKA75</strain>
    </source>
</reference>
<keyword evidence="4" id="KW-1185">Reference proteome</keyword>
<accession>A0ABV9TW93</accession>
<comment type="caution">
    <text evidence="3">The sequence shown here is derived from an EMBL/GenBank/DDBJ whole genome shotgun (WGS) entry which is preliminary data.</text>
</comment>
<gene>
    <name evidence="3" type="ORF">ACFPCY_11505</name>
</gene>
<dbReference type="EMBL" id="JBHSIT010000003">
    <property type="protein sequence ID" value="MFC4907949.1"/>
    <property type="molecule type" value="Genomic_DNA"/>
</dbReference>
<keyword evidence="2" id="KW-0472">Membrane</keyword>
<feature type="transmembrane region" description="Helical" evidence="2">
    <location>
        <begin position="63"/>
        <end position="81"/>
    </location>
</feature>
<organism evidence="3 4">
    <name type="scientific">Actinomadura gamaensis</name>
    <dbReference type="NCBI Taxonomy" id="1763541"/>
    <lineage>
        <taxon>Bacteria</taxon>
        <taxon>Bacillati</taxon>
        <taxon>Actinomycetota</taxon>
        <taxon>Actinomycetes</taxon>
        <taxon>Streptosporangiales</taxon>
        <taxon>Thermomonosporaceae</taxon>
        <taxon>Actinomadura</taxon>
    </lineage>
</organism>
<dbReference type="RefSeq" id="WP_378254151.1">
    <property type="nucleotide sequence ID" value="NZ_JBHSIT010000003.1"/>
</dbReference>
<protein>
    <recommendedName>
        <fullName evidence="5">DUF2567 domain-containing protein</fullName>
    </recommendedName>
</protein>
<sequence>MRGRSLRAVRTFAVTTVLVAVLGPLAGVLWHAVSPKVAFVVLRGEAFFADGEGQGPIGTDARFALIGVVAGIVCGVIAYRFGGRDNDVPLIAGLAVGGVAAALLAWWVGHQFGLSHYEHVVRTATDGTEVNGPADVRARGVLVFWPLLAVGAYAVLEMIVKRLPAAGAGELPADGGGGGGQAIEDGDRPAGGGGLAARDGGEPGAGETHQVGGGQLDLQSAPTGRDVDRRKG</sequence>
<proteinExistence type="predicted"/>
<evidence type="ECO:0000256" key="2">
    <source>
        <dbReference type="SAM" id="Phobius"/>
    </source>
</evidence>
<feature type="transmembrane region" description="Helical" evidence="2">
    <location>
        <begin position="136"/>
        <end position="156"/>
    </location>
</feature>
<evidence type="ECO:0000256" key="1">
    <source>
        <dbReference type="SAM" id="MobiDB-lite"/>
    </source>
</evidence>
<feature type="transmembrane region" description="Helical" evidence="2">
    <location>
        <begin position="12"/>
        <end position="33"/>
    </location>
</feature>
<feature type="transmembrane region" description="Helical" evidence="2">
    <location>
        <begin position="88"/>
        <end position="108"/>
    </location>
</feature>
<dbReference type="Proteomes" id="UP001595872">
    <property type="component" value="Unassembled WGS sequence"/>
</dbReference>
<keyword evidence="2" id="KW-0812">Transmembrane</keyword>
<evidence type="ECO:0008006" key="5">
    <source>
        <dbReference type="Google" id="ProtNLM"/>
    </source>
</evidence>
<evidence type="ECO:0000313" key="3">
    <source>
        <dbReference type="EMBL" id="MFC4907949.1"/>
    </source>
</evidence>